<evidence type="ECO:0000256" key="1">
    <source>
        <dbReference type="SAM" id="MobiDB-lite"/>
    </source>
</evidence>
<organism evidence="3 4">
    <name type="scientific">Discostella pseudostelligera</name>
    <dbReference type="NCBI Taxonomy" id="259834"/>
    <lineage>
        <taxon>Eukaryota</taxon>
        <taxon>Sar</taxon>
        <taxon>Stramenopiles</taxon>
        <taxon>Ochrophyta</taxon>
        <taxon>Bacillariophyta</taxon>
        <taxon>Coscinodiscophyceae</taxon>
        <taxon>Thalassiosirophycidae</taxon>
        <taxon>Stephanodiscales</taxon>
        <taxon>Stephanodiscaceae</taxon>
        <taxon>Discostella</taxon>
    </lineage>
</organism>
<name>A0ABD3M1R7_9STRA</name>
<dbReference type="Proteomes" id="UP001530293">
    <property type="component" value="Unassembled WGS sequence"/>
</dbReference>
<feature type="compositionally biased region" description="Low complexity" evidence="1">
    <location>
        <begin position="55"/>
        <end position="66"/>
    </location>
</feature>
<keyword evidence="4" id="KW-1185">Reference proteome</keyword>
<proteinExistence type="predicted"/>
<keyword evidence="2" id="KW-1133">Transmembrane helix</keyword>
<feature type="region of interest" description="Disordered" evidence="1">
    <location>
        <begin position="95"/>
        <end position="123"/>
    </location>
</feature>
<reference evidence="3 4" key="1">
    <citation type="submission" date="2024-10" db="EMBL/GenBank/DDBJ databases">
        <title>Updated reference genomes for cyclostephanoid diatoms.</title>
        <authorList>
            <person name="Roberts W.R."/>
            <person name="Alverson A.J."/>
        </authorList>
    </citation>
    <scope>NUCLEOTIDE SEQUENCE [LARGE SCALE GENOMIC DNA]</scope>
    <source>
        <strain evidence="3 4">AJA232-27</strain>
    </source>
</reference>
<dbReference type="EMBL" id="JALLBG020000313">
    <property type="protein sequence ID" value="KAL3756127.1"/>
    <property type="molecule type" value="Genomic_DNA"/>
</dbReference>
<protein>
    <recommendedName>
        <fullName evidence="5">RHOMBOID-like protein</fullName>
    </recommendedName>
</protein>
<evidence type="ECO:0000313" key="4">
    <source>
        <dbReference type="Proteomes" id="UP001530293"/>
    </source>
</evidence>
<comment type="caution">
    <text evidence="3">The sequence shown here is derived from an EMBL/GenBank/DDBJ whole genome shotgun (WGS) entry which is preliminary data.</text>
</comment>
<keyword evidence="2" id="KW-0812">Transmembrane</keyword>
<evidence type="ECO:0000256" key="2">
    <source>
        <dbReference type="SAM" id="Phobius"/>
    </source>
</evidence>
<evidence type="ECO:0008006" key="5">
    <source>
        <dbReference type="Google" id="ProtNLM"/>
    </source>
</evidence>
<feature type="transmembrane region" description="Helical" evidence="2">
    <location>
        <begin position="167"/>
        <end position="186"/>
    </location>
</feature>
<evidence type="ECO:0000313" key="3">
    <source>
        <dbReference type="EMBL" id="KAL3756127.1"/>
    </source>
</evidence>
<sequence>MSDRAARQRRRPPAVPPAASAVSDGRPPTTATAGRRPQQQRAGGRGGSRGRRNQQKSMTVTSTRMPSPSPTPREMASLTTALLDKTTENHHRLELQSSSQHDVEKNLSHTQHLSSSSSSSSSSSTLLSLISWKNWRRRIHQSITCLGTLTAATNPSCSCKKISSKRLLAFLSHFCFILASSLYVQLSFVNRNWLFVTRDQYHVPSEVMDADDDISWHNWEKFTSIDVNNNNSNSNKLRKLNDNSNNNNIDINDIDMINIINNNNNTNTMDDDIGYDPILEHIRSKYTLQSTSLQIYASLFFVMVGLFDWMRYRDTMNIFMIFAGGAGVASGMASSSYMESVWNCVSVHIYLLEAYNLSSRERSHESSCGGGEDGSVGGGNNLVVVDHRKDDEGDEKHLFLKVGNTCFLVGCILDVLGSYVDLAGAQGLWVIYADMTSNFLWLECALIELGSEIYHLRHHAATNNTRKRIASNNEDYTIIHDH</sequence>
<keyword evidence="2" id="KW-0472">Membrane</keyword>
<feature type="region of interest" description="Disordered" evidence="1">
    <location>
        <begin position="1"/>
        <end position="75"/>
    </location>
</feature>
<gene>
    <name evidence="3" type="ORF">ACHAWU_005631</name>
</gene>
<feature type="compositionally biased region" description="Low complexity" evidence="1">
    <location>
        <begin position="108"/>
        <end position="123"/>
    </location>
</feature>
<accession>A0ABD3M1R7</accession>
<dbReference type="AlphaFoldDB" id="A0ABD3M1R7"/>